<dbReference type="GeneID" id="94431122"/>
<gene>
    <name evidence="1" type="ORF">CSUI_007767</name>
</gene>
<dbReference type="Gene3D" id="3.30.420.10">
    <property type="entry name" value="Ribonuclease H-like superfamily/Ribonuclease H"/>
    <property type="match status" value="1"/>
</dbReference>
<dbReference type="AlphaFoldDB" id="A0A2C6KPW3"/>
<organism evidence="1 2">
    <name type="scientific">Cystoisospora suis</name>
    <dbReference type="NCBI Taxonomy" id="483139"/>
    <lineage>
        <taxon>Eukaryota</taxon>
        <taxon>Sar</taxon>
        <taxon>Alveolata</taxon>
        <taxon>Apicomplexa</taxon>
        <taxon>Conoidasida</taxon>
        <taxon>Coccidia</taxon>
        <taxon>Eucoccidiorida</taxon>
        <taxon>Eimeriorina</taxon>
        <taxon>Sarcocystidae</taxon>
        <taxon>Cystoisospora</taxon>
    </lineage>
</organism>
<keyword evidence="2" id="KW-1185">Reference proteome</keyword>
<protein>
    <submittedName>
        <fullName evidence="1">Gag-pol</fullName>
    </submittedName>
</protein>
<evidence type="ECO:0000313" key="2">
    <source>
        <dbReference type="Proteomes" id="UP000221165"/>
    </source>
</evidence>
<comment type="caution">
    <text evidence="1">The sequence shown here is derived from an EMBL/GenBank/DDBJ whole genome shotgun (WGS) entry which is preliminary data.</text>
</comment>
<dbReference type="RefSeq" id="XP_067920113.1">
    <property type="nucleotide sequence ID" value="XM_068067911.1"/>
</dbReference>
<dbReference type="SUPFAM" id="SSF53098">
    <property type="entry name" value="Ribonuclease H-like"/>
    <property type="match status" value="1"/>
</dbReference>
<dbReference type="InterPro" id="IPR036397">
    <property type="entry name" value="RNaseH_sf"/>
</dbReference>
<sequence length="68" mass="7659">MCLPKSYTMKDAILTVVNGFSKMGHFIPCRQNITAKEIAQLLIRDIVRLHGVPLTIVSDRDPRCTSNM</sequence>
<dbReference type="EMBL" id="MIGC01004172">
    <property type="protein sequence ID" value="PHJ18406.1"/>
    <property type="molecule type" value="Genomic_DNA"/>
</dbReference>
<accession>A0A2C6KPW3</accession>
<dbReference type="PANTHER" id="PTHR35046">
    <property type="entry name" value="ZINC KNUCKLE (CCHC-TYPE) FAMILY PROTEIN"/>
    <property type="match status" value="1"/>
</dbReference>
<evidence type="ECO:0000313" key="1">
    <source>
        <dbReference type="EMBL" id="PHJ18406.1"/>
    </source>
</evidence>
<dbReference type="InterPro" id="IPR012337">
    <property type="entry name" value="RNaseH-like_sf"/>
</dbReference>
<dbReference type="OrthoDB" id="1938712at2759"/>
<reference evidence="1 2" key="1">
    <citation type="journal article" date="2017" name="Int. J. Parasitol.">
        <title>The genome of the protozoan parasite Cystoisospora suis and a reverse vaccinology approach to identify vaccine candidates.</title>
        <authorList>
            <person name="Palmieri N."/>
            <person name="Shrestha A."/>
            <person name="Ruttkowski B."/>
            <person name="Beck T."/>
            <person name="Vogl C."/>
            <person name="Tomley F."/>
            <person name="Blake D.P."/>
            <person name="Joachim A."/>
        </authorList>
    </citation>
    <scope>NUCLEOTIDE SEQUENCE [LARGE SCALE GENOMIC DNA]</scope>
    <source>
        <strain evidence="1 2">Wien I</strain>
    </source>
</reference>
<dbReference type="Proteomes" id="UP000221165">
    <property type="component" value="Unassembled WGS sequence"/>
</dbReference>
<dbReference type="PANTHER" id="PTHR35046:SF9">
    <property type="entry name" value="RNA-DIRECTED DNA POLYMERASE"/>
    <property type="match status" value="1"/>
</dbReference>
<dbReference type="VEuPathDB" id="ToxoDB:CSUI_007767"/>
<feature type="non-terminal residue" evidence="1">
    <location>
        <position position="68"/>
    </location>
</feature>
<proteinExistence type="predicted"/>
<dbReference type="GO" id="GO:0003676">
    <property type="term" value="F:nucleic acid binding"/>
    <property type="evidence" value="ECO:0007669"/>
    <property type="project" value="InterPro"/>
</dbReference>
<name>A0A2C6KPW3_9APIC</name>